<dbReference type="AlphaFoldDB" id="A0A0F9NTX0"/>
<organism evidence="1">
    <name type="scientific">marine sediment metagenome</name>
    <dbReference type="NCBI Taxonomy" id="412755"/>
    <lineage>
        <taxon>unclassified sequences</taxon>
        <taxon>metagenomes</taxon>
        <taxon>ecological metagenomes</taxon>
    </lineage>
</organism>
<name>A0A0F9NTX0_9ZZZZ</name>
<reference evidence="1" key="1">
    <citation type="journal article" date="2015" name="Nature">
        <title>Complex archaea that bridge the gap between prokaryotes and eukaryotes.</title>
        <authorList>
            <person name="Spang A."/>
            <person name="Saw J.H."/>
            <person name="Jorgensen S.L."/>
            <person name="Zaremba-Niedzwiedzka K."/>
            <person name="Martijn J."/>
            <person name="Lind A.E."/>
            <person name="van Eijk R."/>
            <person name="Schleper C."/>
            <person name="Guy L."/>
            <person name="Ettema T.J."/>
        </authorList>
    </citation>
    <scope>NUCLEOTIDE SEQUENCE</scope>
</reference>
<proteinExistence type="predicted"/>
<comment type="caution">
    <text evidence="1">The sequence shown here is derived from an EMBL/GenBank/DDBJ whole genome shotgun (WGS) entry which is preliminary data.</text>
</comment>
<sequence>MAKLYGALRGAQLATAIAGDGVEWTSDDILGLDLKASAGLKIDTAELAIEPADFAGTGLEDDGSDNLRLAVQGNGIAGGNGSTLSVDLDGSTLKVGASGVALADLTDTYILVGNGSNVATGVVVSGDVTISNLGAISIGATKVVDAMINDDVATGLAGDGISASGGVLALDLNELTAVAVDVSADSIAVLDATDGSSKKESIADLATAMAGSGITATAGVLSVDAISANIVEGDIQKEDESANCNGSNVAFTLSNTPIANSVQVFLNGQLMIEGSGKNYTISATTITFATAPASNDTLIVYYIIDN</sequence>
<gene>
    <name evidence="1" type="ORF">LCGC14_0910250</name>
</gene>
<evidence type="ECO:0000313" key="1">
    <source>
        <dbReference type="EMBL" id="KKN22915.1"/>
    </source>
</evidence>
<dbReference type="EMBL" id="LAZR01003018">
    <property type="protein sequence ID" value="KKN22915.1"/>
    <property type="molecule type" value="Genomic_DNA"/>
</dbReference>
<accession>A0A0F9NTX0</accession>
<protein>
    <submittedName>
        <fullName evidence="1">Uncharacterized protein</fullName>
    </submittedName>
</protein>